<dbReference type="PROSITE" id="PS51257">
    <property type="entry name" value="PROKAR_LIPOPROTEIN"/>
    <property type="match status" value="1"/>
</dbReference>
<gene>
    <name evidence="1" type="ORF">FBR43_13800</name>
</gene>
<dbReference type="RefSeq" id="WP_136943647.1">
    <property type="nucleotide sequence ID" value="NZ_SWKR01000002.1"/>
</dbReference>
<protein>
    <recommendedName>
        <fullName evidence="3">Aspartate-semialdehyde dehydrogenase</fullName>
    </recommendedName>
</protein>
<evidence type="ECO:0000313" key="2">
    <source>
        <dbReference type="Proteomes" id="UP000309138"/>
    </source>
</evidence>
<evidence type="ECO:0000313" key="1">
    <source>
        <dbReference type="EMBL" id="TKD51710.1"/>
    </source>
</evidence>
<organism evidence="1 2">
    <name type="scientific">Sphingomonas baiyangensis</name>
    <dbReference type="NCBI Taxonomy" id="2572576"/>
    <lineage>
        <taxon>Bacteria</taxon>
        <taxon>Pseudomonadati</taxon>
        <taxon>Pseudomonadota</taxon>
        <taxon>Alphaproteobacteria</taxon>
        <taxon>Sphingomonadales</taxon>
        <taxon>Sphingomonadaceae</taxon>
        <taxon>Sphingomonas</taxon>
    </lineage>
</organism>
<accession>A0A4U1L612</accession>
<proteinExistence type="predicted"/>
<dbReference type="OrthoDB" id="878483at2"/>
<name>A0A4U1L612_9SPHN</name>
<dbReference type="Proteomes" id="UP000309138">
    <property type="component" value="Unassembled WGS sequence"/>
</dbReference>
<dbReference type="EMBL" id="SWKR01000002">
    <property type="protein sequence ID" value="TKD51710.1"/>
    <property type="molecule type" value="Genomic_DNA"/>
</dbReference>
<keyword evidence="2" id="KW-1185">Reference proteome</keyword>
<reference evidence="1 2" key="1">
    <citation type="submission" date="2019-04" db="EMBL/GenBank/DDBJ databases">
        <authorList>
            <person name="Yang Y."/>
            <person name="Wei D."/>
        </authorList>
    </citation>
    <scope>NUCLEOTIDE SEQUENCE [LARGE SCALE GENOMIC DNA]</scope>
    <source>
        <strain evidence="1 2">L-1-4w-11</strain>
    </source>
</reference>
<sequence>MSRFAVLLFGALVLAGCGDEAMPPAPAPENGVAATPVADAVDPGVGADPVDPAPVDGPGIALDGEGLRLVDATSGRATPLAFGTPRATIERALSSRGPGEAGSNAECGAGPLDYLEWSDGLTLWFQEGAFAGWRARTSEAGTHSTMNGIMPGMTRAALTESGSVVTFSEDTLGAEFAAGDIFGFLDGTGDDARVREIYAGVSCNFR</sequence>
<evidence type="ECO:0008006" key="3">
    <source>
        <dbReference type="Google" id="ProtNLM"/>
    </source>
</evidence>
<dbReference type="AlphaFoldDB" id="A0A4U1L612"/>
<comment type="caution">
    <text evidence="1">The sequence shown here is derived from an EMBL/GenBank/DDBJ whole genome shotgun (WGS) entry which is preliminary data.</text>
</comment>